<evidence type="ECO:0000313" key="1">
    <source>
        <dbReference type="EMBL" id="NNJ24454.1"/>
    </source>
</evidence>
<reference evidence="1 2" key="1">
    <citation type="journal article" date="2020" name="Syst. Appl. Microbiol.">
        <title>Alienimonas chondri sp. nov., a novel planctomycete isolated from the biofilm of the red alga Chondrus crispus.</title>
        <authorList>
            <person name="Vitorino I."/>
            <person name="Albuquerque L."/>
            <person name="Wiegand S."/>
            <person name="Kallscheuer N."/>
            <person name="da Costa M.S."/>
            <person name="Lobo-da-Cunha A."/>
            <person name="Jogler C."/>
            <person name="Lage O.M."/>
        </authorList>
    </citation>
    <scope>NUCLEOTIDE SEQUENCE [LARGE SCALE GENOMIC DNA]</scope>
    <source>
        <strain evidence="1 2">LzC2</strain>
    </source>
</reference>
<keyword evidence="2" id="KW-1185">Reference proteome</keyword>
<dbReference type="RefSeq" id="WP_171183418.1">
    <property type="nucleotide sequence ID" value="NZ_WTPX01000009.1"/>
</dbReference>
<dbReference type="Proteomes" id="UP000609651">
    <property type="component" value="Unassembled WGS sequence"/>
</dbReference>
<dbReference type="InterPro" id="IPR032568">
    <property type="entry name" value="DUF4926"/>
</dbReference>
<name>A0ABX1V9M6_9PLAN</name>
<gene>
    <name evidence="1" type="ORF">LzC2_05110</name>
</gene>
<comment type="caution">
    <text evidence="1">The sequence shown here is derived from an EMBL/GenBank/DDBJ whole genome shotgun (WGS) entry which is preliminary data.</text>
</comment>
<evidence type="ECO:0000313" key="2">
    <source>
        <dbReference type="Proteomes" id="UP000609651"/>
    </source>
</evidence>
<protein>
    <recommendedName>
        <fullName evidence="3">DUF4926 domain-containing protein</fullName>
    </recommendedName>
</protein>
<evidence type="ECO:0008006" key="3">
    <source>
        <dbReference type="Google" id="ProtNLM"/>
    </source>
</evidence>
<proteinExistence type="predicted"/>
<accession>A0ABX1V9M6</accession>
<organism evidence="1 2">
    <name type="scientific">Alienimonas chondri</name>
    <dbReference type="NCBI Taxonomy" id="2681879"/>
    <lineage>
        <taxon>Bacteria</taxon>
        <taxon>Pseudomonadati</taxon>
        <taxon>Planctomycetota</taxon>
        <taxon>Planctomycetia</taxon>
        <taxon>Planctomycetales</taxon>
        <taxon>Planctomycetaceae</taxon>
        <taxon>Alienimonas</taxon>
    </lineage>
</organism>
<sequence length="74" mass="7769">MPAEHSRVALTKDCPEEGLSAGDVGTVVHIYGERGVEVEFFNGAGGTVAVLSLPADTVRPLGERDVLHARRLAA</sequence>
<dbReference type="EMBL" id="WTPX01000009">
    <property type="protein sequence ID" value="NNJ24454.1"/>
    <property type="molecule type" value="Genomic_DNA"/>
</dbReference>
<dbReference type="Pfam" id="PF16277">
    <property type="entry name" value="DUF4926"/>
    <property type="match status" value="1"/>
</dbReference>